<reference evidence="2" key="1">
    <citation type="submission" date="2012-06" db="EMBL/GenBank/DDBJ databases">
        <title>Complete sequence of Desulfitobacterium dehalogenans ATCC 51507.</title>
        <authorList>
            <person name="Lucas S."/>
            <person name="Han J."/>
            <person name="Lapidus A."/>
            <person name="Cheng J.-F."/>
            <person name="Goodwin L."/>
            <person name="Pitluck S."/>
            <person name="Peters L."/>
            <person name="Ovchinnikova G."/>
            <person name="Teshima H."/>
            <person name="Detter J.C."/>
            <person name="Han C."/>
            <person name="Tapia R."/>
            <person name="Land M."/>
            <person name="Hauser L."/>
            <person name="Kyrpides N."/>
            <person name="Ivanova N."/>
            <person name="Pagani I."/>
            <person name="Kruse T."/>
            <person name="de Vos W.M."/>
            <person name="Smidt H."/>
            <person name="Woyke T."/>
        </authorList>
    </citation>
    <scope>NUCLEOTIDE SEQUENCE [LARGE SCALE GENOMIC DNA]</scope>
    <source>
        <strain evidence="2">ATCC 51507 / DSM 9161 / JW/IU-DC1</strain>
    </source>
</reference>
<dbReference type="EMBL" id="CP003348">
    <property type="protein sequence ID" value="AFM00529.1"/>
    <property type="molecule type" value="Genomic_DNA"/>
</dbReference>
<keyword evidence="2" id="KW-1185">Reference proteome</keyword>
<dbReference type="STRING" id="756499.Desde_2183"/>
<evidence type="ECO:0008006" key="3">
    <source>
        <dbReference type="Google" id="ProtNLM"/>
    </source>
</evidence>
<evidence type="ECO:0000313" key="1">
    <source>
        <dbReference type="EMBL" id="AFM00529.1"/>
    </source>
</evidence>
<proteinExistence type="predicted"/>
<dbReference type="RefSeq" id="WP_014794015.1">
    <property type="nucleotide sequence ID" value="NC_018017.1"/>
</dbReference>
<dbReference type="AlphaFoldDB" id="I4A994"/>
<sequence length="370" mass="43441">MGGYLLFYCTIELEVQVKEVIKIVDSQTIRALRMERQFLSYKASEEEYISLYRDAQPGQSIYWNGFGDPPSLTFRADFDDIEFNRKRQSTRKLIKGRFAGGNLGWIMVEDLELFAALYRKPLDKPSEHQHVLLDLIKREGPLTIQQMKEFTGMLVKEITPALHRLQEAFLIYEDQYDGEWDRSWYKFTEMFPNADLVRYSRQESLKILLQRFAYRHVLFDGDMVKSFYKLPGKEIKKAIEGMLADGIFIEMGNSYLLKSDWALLRTYAKETPQFVLAMHRNDFLVKSNEHRLKEQFKHPEHETLQYLLIDGEFRGASVGHFKNGPYVLEDIILDLPKAEITARKDEILEAVYTVNFGRNNPIKRYNGENL</sequence>
<accession>I4A994</accession>
<dbReference type="KEGG" id="ddh:Desde_2183"/>
<evidence type="ECO:0000313" key="2">
    <source>
        <dbReference type="Proteomes" id="UP000006053"/>
    </source>
</evidence>
<organism evidence="1 2">
    <name type="scientific">Desulfitobacterium dehalogenans (strain ATCC 51507 / DSM 9161 / JW/IU-DC1)</name>
    <dbReference type="NCBI Taxonomy" id="756499"/>
    <lineage>
        <taxon>Bacteria</taxon>
        <taxon>Bacillati</taxon>
        <taxon>Bacillota</taxon>
        <taxon>Clostridia</taxon>
        <taxon>Eubacteriales</taxon>
        <taxon>Desulfitobacteriaceae</taxon>
        <taxon>Desulfitobacterium</taxon>
    </lineage>
</organism>
<dbReference type="HOGENOM" id="CLU_799072_0_0_9"/>
<reference evidence="1 2" key="2">
    <citation type="journal article" date="2015" name="J. Bacteriol.">
        <title>Genomic, proteomic, and biochemical analysis of the organohalide respiratory pathway in Desulfitobacterium dehalogenans.</title>
        <authorList>
            <person name="Kruse T."/>
            <person name="van de Pas B.A."/>
            <person name="Atteia A."/>
            <person name="Krab K."/>
            <person name="Hagen W.R."/>
            <person name="Goodwin L."/>
            <person name="Chain P."/>
            <person name="Boeren S."/>
            <person name="Maphosa F."/>
            <person name="Schraa G."/>
            <person name="de Vos W.M."/>
            <person name="van der Oost J."/>
            <person name="Smidt H."/>
            <person name="Stams A.J."/>
        </authorList>
    </citation>
    <scope>NUCLEOTIDE SEQUENCE [LARGE SCALE GENOMIC DNA]</scope>
    <source>
        <strain evidence="2">ATCC 51507 / DSM 9161 / JW/IU-DC1</strain>
    </source>
</reference>
<protein>
    <recommendedName>
        <fullName evidence="3">Winged helix DNA-binding domain-containing protein</fullName>
    </recommendedName>
</protein>
<dbReference type="eggNOG" id="ENOG502Z9F4">
    <property type="taxonomic scope" value="Bacteria"/>
</dbReference>
<dbReference type="Proteomes" id="UP000006053">
    <property type="component" value="Chromosome"/>
</dbReference>
<gene>
    <name evidence="1" type="ordered locus">Desde_2183</name>
</gene>
<name>I4A994_DESDJ</name>